<dbReference type="EMBL" id="CP103300">
    <property type="protein sequence ID" value="UYM17757.1"/>
    <property type="molecule type" value="Genomic_DNA"/>
</dbReference>
<dbReference type="Pfam" id="PF00364">
    <property type="entry name" value="Biotin_lipoyl"/>
    <property type="match status" value="1"/>
</dbReference>
<name>A0ABY6GYA4_9GAMM</name>
<dbReference type="PANTHER" id="PTHR45266">
    <property type="entry name" value="OXALOACETATE DECARBOXYLASE ALPHA CHAIN"/>
    <property type="match status" value="1"/>
</dbReference>
<dbReference type="PROSITE" id="PS50968">
    <property type="entry name" value="BIOTINYL_LIPOYL"/>
    <property type="match status" value="1"/>
</dbReference>
<sequence length="167" mass="18059">MQPKFLFNGTVHPVIPVRRQQSVQLEIDGRIITAELQWQSAHSAELTIDGKNRQVHVAQDDQQLFVHLDGKTWWLECLDEFSEAASEGGSASGIVIAPMPGVVVELNTSVGESVTEGDHLLLIESMKLQMAIRATATGTVENIHISGTGDSFEKGSVLVEITPEGSA</sequence>
<keyword evidence="4" id="KW-1185">Reference proteome</keyword>
<proteinExistence type="predicted"/>
<dbReference type="RefSeq" id="WP_262600449.1">
    <property type="nucleotide sequence ID" value="NZ_CP103300.1"/>
</dbReference>
<evidence type="ECO:0000259" key="2">
    <source>
        <dbReference type="PROSITE" id="PS50968"/>
    </source>
</evidence>
<dbReference type="PANTHER" id="PTHR45266:SF3">
    <property type="entry name" value="OXALOACETATE DECARBOXYLASE ALPHA CHAIN"/>
    <property type="match status" value="1"/>
</dbReference>
<accession>A0ABY6GYA4</accession>
<dbReference type="InterPro" id="IPR050709">
    <property type="entry name" value="Biotin_Carboxyl_Carrier/Decarb"/>
</dbReference>
<dbReference type="Gene3D" id="2.40.50.100">
    <property type="match status" value="1"/>
</dbReference>
<keyword evidence="1" id="KW-0092">Biotin</keyword>
<feature type="domain" description="Lipoyl-binding" evidence="2">
    <location>
        <begin position="84"/>
        <end position="162"/>
    </location>
</feature>
<evidence type="ECO:0000256" key="1">
    <source>
        <dbReference type="ARBA" id="ARBA00023267"/>
    </source>
</evidence>
<dbReference type="CDD" id="cd06850">
    <property type="entry name" value="biotinyl_domain"/>
    <property type="match status" value="1"/>
</dbReference>
<dbReference type="InterPro" id="IPR011053">
    <property type="entry name" value="Single_hybrid_motif"/>
</dbReference>
<reference evidence="3" key="1">
    <citation type="submission" date="2022-10" db="EMBL/GenBank/DDBJ databases">
        <title>Completed Genome Sequence of two octocoral isolated bacterium, Endozoicomonas euniceicola EF212T and Endozoicomonas gorgoniicola PS125T.</title>
        <authorList>
            <person name="Chiou Y.-J."/>
            <person name="Chen Y.-H."/>
        </authorList>
    </citation>
    <scope>NUCLEOTIDE SEQUENCE</scope>
    <source>
        <strain evidence="3">EF212</strain>
    </source>
</reference>
<evidence type="ECO:0000313" key="3">
    <source>
        <dbReference type="EMBL" id="UYM17757.1"/>
    </source>
</evidence>
<protein>
    <recommendedName>
        <fullName evidence="2">Lipoyl-binding domain-containing protein</fullName>
    </recommendedName>
</protein>
<dbReference type="InterPro" id="IPR000089">
    <property type="entry name" value="Biotin_lipoyl"/>
</dbReference>
<dbReference type="SUPFAM" id="SSF51230">
    <property type="entry name" value="Single hybrid motif"/>
    <property type="match status" value="1"/>
</dbReference>
<gene>
    <name evidence="3" type="ORF">NX720_07570</name>
</gene>
<organism evidence="3 4">
    <name type="scientific">Endozoicomonas euniceicola</name>
    <dbReference type="NCBI Taxonomy" id="1234143"/>
    <lineage>
        <taxon>Bacteria</taxon>
        <taxon>Pseudomonadati</taxon>
        <taxon>Pseudomonadota</taxon>
        <taxon>Gammaproteobacteria</taxon>
        <taxon>Oceanospirillales</taxon>
        <taxon>Endozoicomonadaceae</taxon>
        <taxon>Endozoicomonas</taxon>
    </lineage>
</organism>
<evidence type="ECO:0000313" key="4">
    <source>
        <dbReference type="Proteomes" id="UP001163255"/>
    </source>
</evidence>
<dbReference type="Proteomes" id="UP001163255">
    <property type="component" value="Chromosome"/>
</dbReference>